<reference evidence="2 3" key="1">
    <citation type="submission" date="2024-10" db="EMBL/GenBank/DDBJ databases">
        <authorList>
            <person name="Kim D."/>
        </authorList>
    </citation>
    <scope>NUCLEOTIDE SEQUENCE [LARGE SCALE GENOMIC DNA]</scope>
    <source>
        <strain evidence="2">BH-2024</strain>
    </source>
</reference>
<comment type="caution">
    <text evidence="2">The sequence shown here is derived from an EMBL/GenBank/DDBJ whole genome shotgun (WGS) entry which is preliminary data.</text>
</comment>
<proteinExistence type="predicted"/>
<dbReference type="Proteomes" id="UP001620626">
    <property type="component" value="Unassembled WGS sequence"/>
</dbReference>
<protein>
    <submittedName>
        <fullName evidence="2">Uncharacterized protein</fullName>
    </submittedName>
</protein>
<keyword evidence="3" id="KW-1185">Reference proteome</keyword>
<dbReference type="AlphaFoldDB" id="A0ABD2IQP0"/>
<sequence length="255" mass="28862">MLIRASDKTLGICHQFSIRLNSLQLNLSSFASFCQADRLIIHNRNEAAIICRSKVAQMAYEIVASKELPTSAIRLEIANDDQKTECHFWRLLKRYKAESKVAEQSLCALALREKDIKLYEHIRVEAAGQRGTDAFAHFGRTDSLGENIFGYGPTTNSKLPLLCSNGFSLLARGGICIRTVSGKSIGHIGPFDLWRSDEFKALFAECEEENEVREREKKHSEEKLSELIDERTKHRSAEEPRRRELPAAGCNTKHL</sequence>
<evidence type="ECO:0000256" key="1">
    <source>
        <dbReference type="SAM" id="MobiDB-lite"/>
    </source>
</evidence>
<organism evidence="2 3">
    <name type="scientific">Heterodera trifolii</name>
    <dbReference type="NCBI Taxonomy" id="157864"/>
    <lineage>
        <taxon>Eukaryota</taxon>
        <taxon>Metazoa</taxon>
        <taxon>Ecdysozoa</taxon>
        <taxon>Nematoda</taxon>
        <taxon>Chromadorea</taxon>
        <taxon>Rhabditida</taxon>
        <taxon>Tylenchina</taxon>
        <taxon>Tylenchomorpha</taxon>
        <taxon>Tylenchoidea</taxon>
        <taxon>Heteroderidae</taxon>
        <taxon>Heteroderinae</taxon>
        <taxon>Heterodera</taxon>
    </lineage>
</organism>
<feature type="region of interest" description="Disordered" evidence="1">
    <location>
        <begin position="211"/>
        <end position="255"/>
    </location>
</feature>
<feature type="compositionally biased region" description="Basic and acidic residues" evidence="1">
    <location>
        <begin position="212"/>
        <end position="245"/>
    </location>
</feature>
<accession>A0ABD2IQP0</accession>
<evidence type="ECO:0000313" key="2">
    <source>
        <dbReference type="EMBL" id="KAL3082339.1"/>
    </source>
</evidence>
<name>A0ABD2IQP0_9BILA</name>
<dbReference type="EMBL" id="JBICBT010001111">
    <property type="protein sequence ID" value="KAL3082339.1"/>
    <property type="molecule type" value="Genomic_DNA"/>
</dbReference>
<evidence type="ECO:0000313" key="3">
    <source>
        <dbReference type="Proteomes" id="UP001620626"/>
    </source>
</evidence>
<gene>
    <name evidence="2" type="ORF">niasHT_038755</name>
</gene>